<keyword evidence="3 6" id="KW-0812">Transmembrane</keyword>
<evidence type="ECO:0000256" key="1">
    <source>
        <dbReference type="ARBA" id="ARBA00004651"/>
    </source>
</evidence>
<dbReference type="RefSeq" id="WP_092591392.1">
    <property type="nucleotide sequence ID" value="NZ_FMXN01000002.1"/>
</dbReference>
<evidence type="ECO:0000256" key="2">
    <source>
        <dbReference type="ARBA" id="ARBA00022475"/>
    </source>
</evidence>
<accession>A0A1G6AUV9</accession>
<evidence type="ECO:0000256" key="6">
    <source>
        <dbReference type="SAM" id="Phobius"/>
    </source>
</evidence>
<keyword evidence="2" id="KW-1003">Cell membrane</keyword>
<comment type="subcellular location">
    <subcellularLocation>
        <location evidence="1">Cell membrane</location>
        <topology evidence="1">Multi-pass membrane protein</topology>
    </subcellularLocation>
</comment>
<evidence type="ECO:0000256" key="3">
    <source>
        <dbReference type="ARBA" id="ARBA00022692"/>
    </source>
</evidence>
<dbReference type="AlphaFoldDB" id="A0A1G6AUV9"/>
<reference evidence="8" key="1">
    <citation type="submission" date="2016-10" db="EMBL/GenBank/DDBJ databases">
        <authorList>
            <person name="Varghese N."/>
            <person name="Submissions S."/>
        </authorList>
    </citation>
    <scope>NUCLEOTIDE SEQUENCE [LARGE SCALE GENOMIC DNA]</scope>
    <source>
        <strain evidence="8">CGMCC 1.10824</strain>
    </source>
</reference>
<dbReference type="EMBL" id="FMXN01000002">
    <property type="protein sequence ID" value="SDB12171.1"/>
    <property type="molecule type" value="Genomic_DNA"/>
</dbReference>
<feature type="transmembrane region" description="Helical" evidence="6">
    <location>
        <begin position="340"/>
        <end position="361"/>
    </location>
</feature>
<organism evidence="7 8">
    <name type="scientific">Pseudidiomarina indica</name>
    <dbReference type="NCBI Taxonomy" id="1159017"/>
    <lineage>
        <taxon>Bacteria</taxon>
        <taxon>Pseudomonadati</taxon>
        <taxon>Pseudomonadota</taxon>
        <taxon>Gammaproteobacteria</taxon>
        <taxon>Alteromonadales</taxon>
        <taxon>Idiomarinaceae</taxon>
        <taxon>Pseudidiomarina</taxon>
    </lineage>
</organism>
<proteinExistence type="predicted"/>
<dbReference type="PANTHER" id="PTHR30250">
    <property type="entry name" value="PST FAMILY PREDICTED COLANIC ACID TRANSPORTER"/>
    <property type="match status" value="1"/>
</dbReference>
<dbReference type="GO" id="GO:0005886">
    <property type="term" value="C:plasma membrane"/>
    <property type="evidence" value="ECO:0007669"/>
    <property type="project" value="UniProtKB-SubCell"/>
</dbReference>
<dbReference type="Proteomes" id="UP000199626">
    <property type="component" value="Unassembled WGS sequence"/>
</dbReference>
<evidence type="ECO:0000256" key="4">
    <source>
        <dbReference type="ARBA" id="ARBA00022989"/>
    </source>
</evidence>
<keyword evidence="8" id="KW-1185">Reference proteome</keyword>
<dbReference type="InterPro" id="IPR050833">
    <property type="entry name" value="Poly_Biosynth_Transport"/>
</dbReference>
<evidence type="ECO:0000256" key="5">
    <source>
        <dbReference type="ARBA" id="ARBA00023136"/>
    </source>
</evidence>
<dbReference type="PANTHER" id="PTHR30250:SF28">
    <property type="entry name" value="POLYSACCHARIDE BIOSYNTHESIS PROTEIN"/>
    <property type="match status" value="1"/>
</dbReference>
<feature type="transmembrane region" description="Helical" evidence="6">
    <location>
        <begin position="128"/>
        <end position="148"/>
    </location>
</feature>
<name>A0A1G6AUV9_9GAMM</name>
<feature type="transmembrane region" description="Helical" evidence="6">
    <location>
        <begin position="311"/>
        <end position="334"/>
    </location>
</feature>
<sequence length="432" mass="47946">MFSKIKQRILADKSIGVLKGMLILLVGAGIARIIGLMSIPILTRIYSPEDYGVLALYTSIVTVLAPFMTLRYVLALPLPNNGLLALGLRALCLKLIFLASIIFSIVLYLFGEPILVWLNMEQLVDWRWLIVLGASGVALYELSTLWATRYKFYKKLARAQFVQSLVLNSSQIILGLFSIKPLGMLIGHFASQVAGVLSLTKTSQNNLNISAKKLSWKKKLLIAKYYQGFVWFRLPSHVLMVFSIQAPVMMMVILFGTESTGQFSLAMLALSLPISIMGSAMSKAYYAEIASLGKNNIDIIYAITLSVQKKLFYVGIPSAAIVYFISESLFGFLFGAEWAMAGKFASILAPFVLFQFTSSPLMEAINVLGKQYVYLILNIVRLIGLIMIFKLAGYIQLTDEKFVGVISIYLSVFYCFASVLVVLMIKNARSRG</sequence>
<dbReference type="STRING" id="1159017.SAMN02927930_00481"/>
<keyword evidence="5 6" id="KW-0472">Membrane</keyword>
<evidence type="ECO:0000313" key="7">
    <source>
        <dbReference type="EMBL" id="SDB12171.1"/>
    </source>
</evidence>
<feature type="transmembrane region" description="Helical" evidence="6">
    <location>
        <begin position="54"/>
        <end position="74"/>
    </location>
</feature>
<evidence type="ECO:0000313" key="8">
    <source>
        <dbReference type="Proteomes" id="UP000199626"/>
    </source>
</evidence>
<keyword evidence="4 6" id="KW-1133">Transmembrane helix</keyword>
<feature type="transmembrane region" description="Helical" evidence="6">
    <location>
        <begin position="373"/>
        <end position="396"/>
    </location>
</feature>
<gene>
    <name evidence="7" type="ORF">SAMN02927930_00481</name>
</gene>
<feature type="transmembrane region" description="Helical" evidence="6">
    <location>
        <begin position="86"/>
        <end position="108"/>
    </location>
</feature>
<feature type="transmembrane region" description="Helical" evidence="6">
    <location>
        <begin position="402"/>
        <end position="425"/>
    </location>
</feature>
<dbReference type="Pfam" id="PF13440">
    <property type="entry name" value="Polysacc_synt_3"/>
    <property type="match status" value="1"/>
</dbReference>
<feature type="transmembrane region" description="Helical" evidence="6">
    <location>
        <begin position="263"/>
        <end position="286"/>
    </location>
</feature>
<feature type="transmembrane region" description="Helical" evidence="6">
    <location>
        <begin position="21"/>
        <end position="42"/>
    </location>
</feature>
<feature type="transmembrane region" description="Helical" evidence="6">
    <location>
        <begin position="238"/>
        <end position="257"/>
    </location>
</feature>
<dbReference type="OrthoDB" id="3831435at2"/>
<protein>
    <submittedName>
        <fullName evidence="7">Membrane protein involved in the export of O-antigen and teichoic acid</fullName>
    </submittedName>
</protein>